<evidence type="ECO:0000256" key="7">
    <source>
        <dbReference type="SAM" id="SignalP"/>
    </source>
</evidence>
<evidence type="ECO:0000256" key="3">
    <source>
        <dbReference type="ARBA" id="ARBA00022750"/>
    </source>
</evidence>
<dbReference type="GO" id="GO:0006508">
    <property type="term" value="P:proteolysis"/>
    <property type="evidence" value="ECO:0007669"/>
    <property type="project" value="UniProtKB-KW"/>
</dbReference>
<dbReference type="InterPro" id="IPR032861">
    <property type="entry name" value="TAXi_N"/>
</dbReference>
<protein>
    <submittedName>
        <fullName evidence="9">Aspartic proteinase nepenthesin-2</fullName>
    </submittedName>
</protein>
<feature type="domain" description="Peptidase A1" evidence="8">
    <location>
        <begin position="90"/>
        <end position="432"/>
    </location>
</feature>
<feature type="chain" id="PRO_5008285796" evidence="7">
    <location>
        <begin position="21"/>
        <end position="439"/>
    </location>
</feature>
<keyword evidence="5" id="KW-0325">Glycoprotein</keyword>
<evidence type="ECO:0000256" key="2">
    <source>
        <dbReference type="ARBA" id="ARBA00022670"/>
    </source>
</evidence>
<dbReference type="GO" id="GO:0004190">
    <property type="term" value="F:aspartic-type endopeptidase activity"/>
    <property type="evidence" value="ECO:0007669"/>
    <property type="project" value="UniProtKB-KW"/>
</dbReference>
<keyword evidence="7" id="KW-0732">Signal</keyword>
<dbReference type="PRINTS" id="PR00792">
    <property type="entry name" value="PEPSIN"/>
</dbReference>
<dbReference type="InterPro" id="IPR001461">
    <property type="entry name" value="Aspartic_peptidase_A1"/>
</dbReference>
<keyword evidence="4" id="KW-0378">Hydrolase</keyword>
<dbReference type="InterPro" id="IPR033121">
    <property type="entry name" value="PEPTIDASE_A1"/>
</dbReference>
<keyword evidence="3" id="KW-0064">Aspartyl protease</keyword>
<evidence type="ECO:0000313" key="10">
    <source>
        <dbReference type="Proteomes" id="UP000092600"/>
    </source>
</evidence>
<feature type="active site" evidence="6">
    <location>
        <position position="108"/>
    </location>
</feature>
<dbReference type="InterPro" id="IPR051708">
    <property type="entry name" value="Plant_Aspart_Prot_A1"/>
</dbReference>
<evidence type="ECO:0000256" key="4">
    <source>
        <dbReference type="ARBA" id="ARBA00022801"/>
    </source>
</evidence>
<evidence type="ECO:0000256" key="5">
    <source>
        <dbReference type="ARBA" id="ARBA00023180"/>
    </source>
</evidence>
<dbReference type="EMBL" id="LSRQ01002333">
    <property type="protein sequence ID" value="OAY74627.1"/>
    <property type="molecule type" value="Genomic_DNA"/>
</dbReference>
<keyword evidence="2" id="KW-0645">Protease</keyword>
<dbReference type="Pfam" id="PF14541">
    <property type="entry name" value="TAXi_C"/>
    <property type="match status" value="1"/>
</dbReference>
<organism evidence="9 10">
    <name type="scientific">Ananas comosus</name>
    <name type="common">Pineapple</name>
    <name type="synonym">Ananas ananas</name>
    <dbReference type="NCBI Taxonomy" id="4615"/>
    <lineage>
        <taxon>Eukaryota</taxon>
        <taxon>Viridiplantae</taxon>
        <taxon>Streptophyta</taxon>
        <taxon>Embryophyta</taxon>
        <taxon>Tracheophyta</taxon>
        <taxon>Spermatophyta</taxon>
        <taxon>Magnoliopsida</taxon>
        <taxon>Liliopsida</taxon>
        <taxon>Poales</taxon>
        <taxon>Bromeliaceae</taxon>
        <taxon>Bromelioideae</taxon>
        <taxon>Ananas</taxon>
    </lineage>
</organism>
<evidence type="ECO:0000259" key="8">
    <source>
        <dbReference type="PROSITE" id="PS51767"/>
    </source>
</evidence>
<dbReference type="InterPro" id="IPR034161">
    <property type="entry name" value="Pepsin-like_plant"/>
</dbReference>
<dbReference type="InterPro" id="IPR032799">
    <property type="entry name" value="TAXi_C"/>
</dbReference>
<dbReference type="PANTHER" id="PTHR47967:SF123">
    <property type="entry name" value="ASPARTIC PROTEINASE NEPENTHESIN-1-LIKE"/>
    <property type="match status" value="1"/>
</dbReference>
<evidence type="ECO:0000256" key="1">
    <source>
        <dbReference type="ARBA" id="ARBA00007447"/>
    </source>
</evidence>
<comment type="caution">
    <text evidence="9">The sequence shown here is derived from an EMBL/GenBank/DDBJ whole genome shotgun (WGS) entry which is preliminary data.</text>
</comment>
<dbReference type="SUPFAM" id="SSF50630">
    <property type="entry name" value="Acid proteases"/>
    <property type="match status" value="1"/>
</dbReference>
<feature type="active site" evidence="6">
    <location>
        <position position="316"/>
    </location>
</feature>
<accession>A0A199VBY5</accession>
<dbReference type="PROSITE" id="PS51767">
    <property type="entry name" value="PEPTIDASE_A1"/>
    <property type="match status" value="1"/>
</dbReference>
<comment type="similarity">
    <text evidence="1">Belongs to the peptidase A1 family.</text>
</comment>
<dbReference type="AlphaFoldDB" id="A0A199VBY5"/>
<dbReference type="Proteomes" id="UP000092600">
    <property type="component" value="Unassembled WGS sequence"/>
</dbReference>
<dbReference type="Gene3D" id="2.40.70.10">
    <property type="entry name" value="Acid Proteases"/>
    <property type="match status" value="2"/>
</dbReference>
<dbReference type="PANTHER" id="PTHR47967">
    <property type="entry name" value="OS07G0603500 PROTEIN-RELATED"/>
    <property type="match status" value="1"/>
</dbReference>
<evidence type="ECO:0000256" key="6">
    <source>
        <dbReference type="PIRSR" id="PIRSR601461-1"/>
    </source>
</evidence>
<dbReference type="Pfam" id="PF14543">
    <property type="entry name" value="TAXi_N"/>
    <property type="match status" value="1"/>
</dbReference>
<sequence length="439" mass="49258">MAQMIHGFITLFALSLLVVALEGEGELTLELVHRYSIHSPLYSPNLTTAEKFKRLVEISNRRSLEIGSSLANGPRVMALRPILARDRSVYMVKLSIGTPPTSTNLDFDTGSSFSWTQCAPCLRCFVQTPRLYWATQSSTYRALPCDHPLCAGLPCIDNQCHYDLMYIDGTNTKGYLVADRFTFPSNHGSHSEVVDDVVFGCSKESSPNMYPYETAVSGIIGMGTDARSFLMQLGDRAKGRFSYCLVPPEHTAQSHLRFGTDAEHVHHAHTTPLLLHHDIDGFLLDLKDLSVNGHRLHLPSDTFKIHPDGTGGCVLDTGAWISFMVENALNALVHSLEQHFQRHHLRRVEDPHHEHFKLCYKKPSGFSSYPAVAFHFQRAVFQPKPKSLFYVDEESDTLCLAIKEAQCTIIGSVPQQNHRMVFDVRKRQLTFAEENCAGN</sequence>
<dbReference type="InterPro" id="IPR021109">
    <property type="entry name" value="Peptidase_aspartic_dom_sf"/>
</dbReference>
<dbReference type="CDD" id="cd05476">
    <property type="entry name" value="pepsin_A_like_plant"/>
    <property type="match status" value="1"/>
</dbReference>
<name>A0A199VBY5_ANACO</name>
<evidence type="ECO:0000313" key="9">
    <source>
        <dbReference type="EMBL" id="OAY74627.1"/>
    </source>
</evidence>
<dbReference type="GO" id="GO:0005576">
    <property type="term" value="C:extracellular region"/>
    <property type="evidence" value="ECO:0007669"/>
    <property type="project" value="TreeGrafter"/>
</dbReference>
<feature type="signal peptide" evidence="7">
    <location>
        <begin position="1"/>
        <end position="20"/>
    </location>
</feature>
<proteinExistence type="inferred from homology"/>
<reference evidence="9 10" key="1">
    <citation type="journal article" date="2016" name="DNA Res.">
        <title>The draft genome of MD-2 pineapple using hybrid error correction of long reads.</title>
        <authorList>
            <person name="Redwan R.M."/>
            <person name="Saidin A."/>
            <person name="Kumar S.V."/>
        </authorList>
    </citation>
    <scope>NUCLEOTIDE SEQUENCE [LARGE SCALE GENOMIC DNA]</scope>
    <source>
        <strain evidence="10">cv. MD2</strain>
        <tissue evidence="9">Leaf</tissue>
    </source>
</reference>
<gene>
    <name evidence="9" type="ORF">ACMD2_02364</name>
</gene>